<organism evidence="1 2">
    <name type="scientific">Xylanibacter ruminicola</name>
    <name type="common">Prevotella ruminicola</name>
    <dbReference type="NCBI Taxonomy" id="839"/>
    <lineage>
        <taxon>Bacteria</taxon>
        <taxon>Pseudomonadati</taxon>
        <taxon>Bacteroidota</taxon>
        <taxon>Bacteroidia</taxon>
        <taxon>Bacteroidales</taxon>
        <taxon>Prevotellaceae</taxon>
        <taxon>Xylanibacter</taxon>
    </lineage>
</organism>
<evidence type="ECO:0000313" key="2">
    <source>
        <dbReference type="Proteomes" id="UP000182257"/>
    </source>
</evidence>
<reference evidence="1 2" key="1">
    <citation type="submission" date="2016-10" db="EMBL/GenBank/DDBJ databases">
        <authorList>
            <person name="de Groot N.N."/>
        </authorList>
    </citation>
    <scope>NUCLEOTIDE SEQUENCE [LARGE SCALE GENOMIC DNA]</scope>
    <source>
        <strain evidence="1 2">D31d</strain>
    </source>
</reference>
<protein>
    <submittedName>
        <fullName evidence="1">Uncharacterized protein</fullName>
    </submittedName>
</protein>
<dbReference type="AlphaFoldDB" id="A0A1H3XZ11"/>
<dbReference type="RefSeq" id="WP_139208697.1">
    <property type="nucleotide sequence ID" value="NZ_FNRF01000001.1"/>
</dbReference>
<dbReference type="OrthoDB" id="1075713at2"/>
<gene>
    <name evidence="1" type="ORF">SAMN05216462_0401</name>
</gene>
<name>A0A1H3XZ11_XYLRU</name>
<dbReference type="EMBL" id="FNRF01000001">
    <property type="protein sequence ID" value="SEA03798.1"/>
    <property type="molecule type" value="Genomic_DNA"/>
</dbReference>
<evidence type="ECO:0000313" key="1">
    <source>
        <dbReference type="EMBL" id="SEA03798.1"/>
    </source>
</evidence>
<accession>A0A1H3XZ11</accession>
<dbReference type="Proteomes" id="UP000182257">
    <property type="component" value="Unassembled WGS sequence"/>
</dbReference>
<sequence>MEYSVDFKNMVKAHQGKFIGYGNPNANILIIVPKMDDERLDVYNENNSKQWLANIENQTDFDDVVDFFADEGQVGNESTFNPLYPFKGQRDILRKSKDGIIICNDGTSLSWHRIQYFLDEMQWDITDKIDFFKYAFYTLFDEELLKDSFFQQIRYVIYTFLNEKEFARQNPVDLFNMRYWGGQIKPSRAQRIVCYETETRNREMIATISFEKVSKKIQRRLKCSIDYAINRPYSNFGVSDVSYIKRHVDKIASGEISDFDSKKKICSRILKTINGHVAEDPLKWVDTWIYAFHKLKDDSSFMIMNYKHRYHHYISETLALIFVVAPHEVVKEIASYIINVYDEYWFILSSILDCCYIYKKSYIMGRIKKDYISKDTYNALMDAFDEVKSYERKSIIVGKLIWLKYIYRDVYGKKLGY</sequence>
<proteinExistence type="predicted"/>